<feature type="non-terminal residue" evidence="2">
    <location>
        <position position="1"/>
    </location>
</feature>
<organism evidence="2">
    <name type="scientific">Solanum chacoense</name>
    <name type="common">Chaco potato</name>
    <dbReference type="NCBI Taxonomy" id="4108"/>
    <lineage>
        <taxon>Eukaryota</taxon>
        <taxon>Viridiplantae</taxon>
        <taxon>Streptophyta</taxon>
        <taxon>Embryophyta</taxon>
        <taxon>Tracheophyta</taxon>
        <taxon>Spermatophyta</taxon>
        <taxon>Magnoliopsida</taxon>
        <taxon>eudicotyledons</taxon>
        <taxon>Gunneridae</taxon>
        <taxon>Pentapetalae</taxon>
        <taxon>asterids</taxon>
        <taxon>lamiids</taxon>
        <taxon>Solanales</taxon>
        <taxon>Solanaceae</taxon>
        <taxon>Solanoideae</taxon>
        <taxon>Solaneae</taxon>
        <taxon>Solanum</taxon>
    </lineage>
</organism>
<feature type="region of interest" description="Disordered" evidence="1">
    <location>
        <begin position="1"/>
        <end position="43"/>
    </location>
</feature>
<protein>
    <submittedName>
        <fullName evidence="2">Putative ovule protein</fullName>
    </submittedName>
</protein>
<dbReference type="EMBL" id="GEDG01027169">
    <property type="protein sequence ID" value="JAP14025.1"/>
    <property type="molecule type" value="Transcribed_RNA"/>
</dbReference>
<dbReference type="AlphaFoldDB" id="A0A0V0H1Z9"/>
<sequence>TLAPILASPKKTNMPPTLIKPNSIRPSVGDNFHPHQQENDPSQTEKIIIKIVNNPTIQKPNIFY</sequence>
<evidence type="ECO:0000313" key="2">
    <source>
        <dbReference type="EMBL" id="JAP14025.1"/>
    </source>
</evidence>
<reference evidence="2" key="1">
    <citation type="submission" date="2015-12" db="EMBL/GenBank/DDBJ databases">
        <title>Gene expression during late stages of embryo sac development: a critical building block for successful pollen-pistil interactions.</title>
        <authorList>
            <person name="Liu Y."/>
            <person name="Joly V."/>
            <person name="Sabar M."/>
            <person name="Matton D.P."/>
        </authorList>
    </citation>
    <scope>NUCLEOTIDE SEQUENCE</scope>
</reference>
<evidence type="ECO:0000256" key="1">
    <source>
        <dbReference type="SAM" id="MobiDB-lite"/>
    </source>
</evidence>
<accession>A0A0V0H1Z9</accession>
<name>A0A0V0H1Z9_SOLCH</name>
<proteinExistence type="predicted"/>